<proteinExistence type="evidence at transcript level"/>
<organism evidence="2">
    <name type="scientific">Prymnesium neolepis</name>
    <dbReference type="NCBI Taxonomy" id="284051"/>
    <lineage>
        <taxon>Eukaryota</taxon>
        <taxon>Haptista</taxon>
        <taxon>Haptophyta</taxon>
        <taxon>Prymnesiophyceae</taxon>
        <taxon>Prymnesiales</taxon>
        <taxon>Prymnesiaceae</taxon>
        <taxon>Prymnesium</taxon>
    </lineage>
</organism>
<sequence>CKYFMPSPPLPPFPPSPPSPPPKPKPKPKPKPPLEESSQSSSPFHVISKTTPTAPVAKPPLECPPVKTVPVLEFDEFAEKGWWFVQKQMPTAIETTKLSYCVYHHYLLVGGTTESGKLTLNMFADKTALKKANGEGASFTDYITTDDKYRSEGGLCLFEGKKTAKVQFGMCDGEKRGAFFVIDFDSKEGWAVVSGGQPTIKTKTPGPKGGCKTGDGFLDAGLWILTKDPLPEFWIVETAVAAASKAGFDIEVLDDVMHEGCDYFMPSPPIPPGSPPAPPTSPLPPSSPSPPSPP</sequence>
<evidence type="ECO:0000256" key="1">
    <source>
        <dbReference type="SAM" id="MobiDB-lite"/>
    </source>
</evidence>
<reference evidence="2" key="1">
    <citation type="journal article" date="2016" name="Nat. Commun.">
        <title>A role for diatom-like silicon transporters in calcifying coccolithophores.</title>
        <authorList>
            <person name="Durak G.M."/>
            <person name="Taylor A.R."/>
            <person name="Walker C.E."/>
            <person name="Probert I."/>
            <person name="de Vargas C."/>
            <person name="Audic S."/>
            <person name="Schroeder D."/>
            <person name="Brownlee C."/>
            <person name="Wheeler G.L."/>
        </authorList>
    </citation>
    <scope>NUCLEOTIDE SEQUENCE</scope>
    <source>
        <strain evidence="2">PZ241</strain>
    </source>
</reference>
<feature type="region of interest" description="Disordered" evidence="1">
    <location>
        <begin position="1"/>
        <end position="62"/>
    </location>
</feature>
<evidence type="ECO:0000313" key="2">
    <source>
        <dbReference type="EMBL" id="ALJ75584.1"/>
    </source>
</evidence>
<feature type="compositionally biased region" description="Pro residues" evidence="1">
    <location>
        <begin position="266"/>
        <end position="294"/>
    </location>
</feature>
<dbReference type="Gene3D" id="2.40.128.20">
    <property type="match status" value="1"/>
</dbReference>
<protein>
    <submittedName>
        <fullName evidence="2">LPCL1</fullName>
    </submittedName>
</protein>
<dbReference type="EMBL" id="KP793099">
    <property type="protein sequence ID" value="ALJ75584.1"/>
    <property type="molecule type" value="mRNA"/>
</dbReference>
<feature type="non-terminal residue" evidence="2">
    <location>
        <position position="294"/>
    </location>
</feature>
<dbReference type="InterPro" id="IPR012674">
    <property type="entry name" value="Calycin"/>
</dbReference>
<dbReference type="AlphaFoldDB" id="A0A140AY30"/>
<feature type="compositionally biased region" description="Pro residues" evidence="1">
    <location>
        <begin position="1"/>
        <end position="23"/>
    </location>
</feature>
<feature type="region of interest" description="Disordered" evidence="1">
    <location>
        <begin position="264"/>
        <end position="294"/>
    </location>
</feature>
<feature type="compositionally biased region" description="Low complexity" evidence="1">
    <location>
        <begin position="35"/>
        <end position="56"/>
    </location>
</feature>
<name>A0A140AY30_9EUKA</name>
<feature type="non-terminal residue" evidence="2">
    <location>
        <position position="1"/>
    </location>
</feature>
<accession>A0A140AY30</accession>